<feature type="domain" description="SCP" evidence="1">
    <location>
        <begin position="1"/>
        <end position="118"/>
    </location>
</feature>
<dbReference type="Proteomes" id="UP000095023">
    <property type="component" value="Unassembled WGS sequence"/>
</dbReference>
<organism evidence="2 3">
    <name type="scientific">Tortispora caseinolytica NRRL Y-17796</name>
    <dbReference type="NCBI Taxonomy" id="767744"/>
    <lineage>
        <taxon>Eukaryota</taxon>
        <taxon>Fungi</taxon>
        <taxon>Dikarya</taxon>
        <taxon>Ascomycota</taxon>
        <taxon>Saccharomycotina</taxon>
        <taxon>Trigonopsidomycetes</taxon>
        <taxon>Trigonopsidales</taxon>
        <taxon>Trigonopsidaceae</taxon>
        <taxon>Tortispora</taxon>
    </lineage>
</organism>
<dbReference type="Gene3D" id="3.40.33.10">
    <property type="entry name" value="CAP"/>
    <property type="match status" value="1"/>
</dbReference>
<dbReference type="EMBL" id="KV453842">
    <property type="protein sequence ID" value="ODV90868.1"/>
    <property type="molecule type" value="Genomic_DNA"/>
</dbReference>
<dbReference type="PANTHER" id="PTHR10334">
    <property type="entry name" value="CYSTEINE-RICH SECRETORY PROTEIN-RELATED"/>
    <property type="match status" value="1"/>
</dbReference>
<dbReference type="AlphaFoldDB" id="A0A1E4TGR6"/>
<dbReference type="SMART" id="SM00198">
    <property type="entry name" value="SCP"/>
    <property type="match status" value="1"/>
</dbReference>
<evidence type="ECO:0000313" key="2">
    <source>
        <dbReference type="EMBL" id="ODV90868.1"/>
    </source>
</evidence>
<dbReference type="Pfam" id="PF00188">
    <property type="entry name" value="CAP"/>
    <property type="match status" value="1"/>
</dbReference>
<dbReference type="InterPro" id="IPR018244">
    <property type="entry name" value="Allrgn_V5/Tpx1_CS"/>
</dbReference>
<gene>
    <name evidence="2" type="ORF">CANCADRAFT_15606</name>
</gene>
<dbReference type="GO" id="GO:0005576">
    <property type="term" value="C:extracellular region"/>
    <property type="evidence" value="ECO:0007669"/>
    <property type="project" value="InterPro"/>
</dbReference>
<sequence length="124" mass="13096">AQQWLSAHNTFRAQYGAQPLTWDSTLASFASNYANNCVFQHSGGPYGENLAMGYSSIAAAVKGWTDEASSYTGGYSSAAGHFTQVVWKSTTKLGCGVASCSSGKIYVCEYDPAGNVLGQFAQNV</sequence>
<feature type="non-terminal residue" evidence="2">
    <location>
        <position position="1"/>
    </location>
</feature>
<proteinExistence type="predicted"/>
<accession>A0A1E4TGR6</accession>
<dbReference type="OrthoDB" id="337038at2759"/>
<dbReference type="PROSITE" id="PS01009">
    <property type="entry name" value="CRISP_1"/>
    <property type="match status" value="1"/>
</dbReference>
<protein>
    <recommendedName>
        <fullName evidence="1">SCP domain-containing protein</fullName>
    </recommendedName>
</protein>
<dbReference type="PRINTS" id="PR00837">
    <property type="entry name" value="V5TPXLIKE"/>
</dbReference>
<dbReference type="SUPFAM" id="SSF55797">
    <property type="entry name" value="PR-1-like"/>
    <property type="match status" value="1"/>
</dbReference>
<evidence type="ECO:0000313" key="3">
    <source>
        <dbReference type="Proteomes" id="UP000095023"/>
    </source>
</evidence>
<name>A0A1E4TGR6_9ASCO</name>
<keyword evidence="3" id="KW-1185">Reference proteome</keyword>
<feature type="non-terminal residue" evidence="2">
    <location>
        <position position="124"/>
    </location>
</feature>
<dbReference type="InterPro" id="IPR035940">
    <property type="entry name" value="CAP_sf"/>
</dbReference>
<dbReference type="InterPro" id="IPR014044">
    <property type="entry name" value="CAP_dom"/>
</dbReference>
<reference evidence="3" key="1">
    <citation type="submission" date="2016-02" db="EMBL/GenBank/DDBJ databases">
        <title>Comparative genomics of biotechnologically important yeasts.</title>
        <authorList>
            <consortium name="DOE Joint Genome Institute"/>
            <person name="Riley R."/>
            <person name="Haridas S."/>
            <person name="Wolfe K.H."/>
            <person name="Lopes M.R."/>
            <person name="Hittinger C.T."/>
            <person name="Goker M."/>
            <person name="Salamov A."/>
            <person name="Wisecaver J."/>
            <person name="Long T.M."/>
            <person name="Aerts A.L."/>
            <person name="Barry K."/>
            <person name="Choi C."/>
            <person name="Clum A."/>
            <person name="Coughlan A.Y."/>
            <person name="Deshpande S."/>
            <person name="Douglass A.P."/>
            <person name="Hanson S.J."/>
            <person name="Klenk H.-P."/>
            <person name="Labutti K."/>
            <person name="Lapidus A."/>
            <person name="Lindquist E."/>
            <person name="Lipzen A."/>
            <person name="Meier-Kolthoff J.P."/>
            <person name="Ohm R.A."/>
            <person name="Otillar R.P."/>
            <person name="Pangilinan J."/>
            <person name="Peng Y."/>
            <person name="Rokas A."/>
            <person name="Rosa C.A."/>
            <person name="Scheuner C."/>
            <person name="Sibirny A.A."/>
            <person name="Slot J.C."/>
            <person name="Stielow J.B."/>
            <person name="Sun H."/>
            <person name="Kurtzman C.P."/>
            <person name="Blackwell M."/>
            <person name="Jeffries T.W."/>
            <person name="Grigoriev I.V."/>
        </authorList>
    </citation>
    <scope>NUCLEOTIDE SEQUENCE [LARGE SCALE GENOMIC DNA]</scope>
    <source>
        <strain evidence="3">NRRL Y-17796</strain>
    </source>
</reference>
<dbReference type="InterPro" id="IPR001283">
    <property type="entry name" value="CRISP-related"/>
</dbReference>
<evidence type="ECO:0000259" key="1">
    <source>
        <dbReference type="SMART" id="SM00198"/>
    </source>
</evidence>